<dbReference type="EMBL" id="CP097508">
    <property type="protein sequence ID" value="URE09685.1"/>
    <property type="molecule type" value="Genomic_DNA"/>
</dbReference>
<dbReference type="Proteomes" id="UP001055439">
    <property type="component" value="Chromosome 6"/>
</dbReference>
<feature type="region of interest" description="Disordered" evidence="1">
    <location>
        <begin position="1"/>
        <end position="36"/>
    </location>
</feature>
<feature type="region of interest" description="Disordered" evidence="1">
    <location>
        <begin position="54"/>
        <end position="80"/>
    </location>
</feature>
<dbReference type="AlphaFoldDB" id="A0A9E7G7T4"/>
<organism evidence="2 3">
    <name type="scientific">Musa troglodytarum</name>
    <name type="common">fe'i banana</name>
    <dbReference type="NCBI Taxonomy" id="320322"/>
    <lineage>
        <taxon>Eukaryota</taxon>
        <taxon>Viridiplantae</taxon>
        <taxon>Streptophyta</taxon>
        <taxon>Embryophyta</taxon>
        <taxon>Tracheophyta</taxon>
        <taxon>Spermatophyta</taxon>
        <taxon>Magnoliopsida</taxon>
        <taxon>Liliopsida</taxon>
        <taxon>Zingiberales</taxon>
        <taxon>Musaceae</taxon>
        <taxon>Musa</taxon>
    </lineage>
</organism>
<gene>
    <name evidence="2" type="ORF">MUK42_37352</name>
</gene>
<evidence type="ECO:0000313" key="3">
    <source>
        <dbReference type="Proteomes" id="UP001055439"/>
    </source>
</evidence>
<proteinExistence type="predicted"/>
<reference evidence="2" key="1">
    <citation type="submission" date="2022-05" db="EMBL/GenBank/DDBJ databases">
        <title>The Musa troglodytarum L. genome provides insights into the mechanism of non-climacteric behaviour and enrichment of carotenoids.</title>
        <authorList>
            <person name="Wang J."/>
        </authorList>
    </citation>
    <scope>NUCLEOTIDE SEQUENCE</scope>
    <source>
        <tissue evidence="2">Leaf</tissue>
    </source>
</reference>
<evidence type="ECO:0000313" key="2">
    <source>
        <dbReference type="EMBL" id="URE09685.1"/>
    </source>
</evidence>
<name>A0A9E7G7T4_9LILI</name>
<protein>
    <submittedName>
        <fullName evidence="2">Uncharacterized protein</fullName>
    </submittedName>
</protein>
<sequence>MVDRGYATKGSLLTHPLRPAPSTPAWPSLTSAKNDGDSNNCCCFGECWNACPRTSRSSSVEEGVDFELNDGGVESREREV</sequence>
<evidence type="ECO:0000256" key="1">
    <source>
        <dbReference type="SAM" id="MobiDB-lite"/>
    </source>
</evidence>
<keyword evidence="3" id="KW-1185">Reference proteome</keyword>
<accession>A0A9E7G7T4</accession>